<keyword evidence="5" id="KW-0456">Lyase</keyword>
<keyword evidence="8" id="KW-1185">Reference proteome</keyword>
<evidence type="ECO:0000313" key="8">
    <source>
        <dbReference type="Proteomes" id="UP001374579"/>
    </source>
</evidence>
<dbReference type="InterPro" id="IPR051466">
    <property type="entry name" value="D-amino_acid_metab_enzyme"/>
</dbReference>
<accession>A0AAN9BKX4</accession>
<reference evidence="7 8" key="1">
    <citation type="submission" date="2024-02" db="EMBL/GenBank/DDBJ databases">
        <title>Chromosome-scale genome assembly of the rough periwinkle Littorina saxatilis.</title>
        <authorList>
            <person name="De Jode A."/>
            <person name="Faria R."/>
            <person name="Formenti G."/>
            <person name="Sims Y."/>
            <person name="Smith T.P."/>
            <person name="Tracey A."/>
            <person name="Wood J.M.D."/>
            <person name="Zagrodzka Z.B."/>
            <person name="Johannesson K."/>
            <person name="Butlin R.K."/>
            <person name="Leder E.H."/>
        </authorList>
    </citation>
    <scope>NUCLEOTIDE SEQUENCE [LARGE SCALE GENOMIC DNA]</scope>
    <source>
        <strain evidence="7">Snail1</strain>
        <tissue evidence="7">Muscle</tissue>
    </source>
</reference>
<dbReference type="Pfam" id="PF14031">
    <property type="entry name" value="D-ser_dehydrat"/>
    <property type="match status" value="1"/>
</dbReference>
<dbReference type="PANTHER" id="PTHR28004:SF2">
    <property type="entry name" value="D-SERINE DEHYDRATASE"/>
    <property type="match status" value="1"/>
</dbReference>
<keyword evidence="4" id="KW-0663">Pyridoxal phosphate</keyword>
<dbReference type="InterPro" id="IPR026956">
    <property type="entry name" value="D-ser_dehydrat-like_dom"/>
</dbReference>
<sequence length="374" mass="39874">MLAYQKPCTIGDPVDDIDTPALVVCLNKLEENVGKMNTAMEKYPGVAVRPHVKTHKCPEVARMQMRAGAVGMCCQTLTEAEAMVGGGVADVFITNELVGKTKLRRLASLARQAAVSITVDDAANLQDISDVATEMGVTIHIAIEVNVGQDRCGVEPGEPAVSLAKLATSLPGVTFKGIHCYNGWNQHVRSTEERSNAVNKVVDLTRKTLEALKAAGLECPYVTGGGTGTFHFEAASKVFTEVQPGSYVFMDADYYKNLARDGNFDTEFLQSLFVLTTVQSAAASGERVVLDAGLKAVSLDSGVPMLSQRPDLTYHSGGDNHGIVTPGGDLPVGSKVWLIPGHCDPTVNLYDWIVGLRDGKVECVWPVSGRGPGN</sequence>
<dbReference type="Gene3D" id="3.20.20.10">
    <property type="entry name" value="Alanine racemase"/>
    <property type="match status" value="1"/>
</dbReference>
<comment type="caution">
    <text evidence="7">The sequence shown here is derived from an EMBL/GenBank/DDBJ whole genome shotgun (WGS) entry which is preliminary data.</text>
</comment>
<dbReference type="InterPro" id="IPR029066">
    <property type="entry name" value="PLP-binding_barrel"/>
</dbReference>
<evidence type="ECO:0000313" key="7">
    <source>
        <dbReference type="EMBL" id="KAK7108206.1"/>
    </source>
</evidence>
<dbReference type="CDD" id="cd06819">
    <property type="entry name" value="PLPDE_III_LS_D-TA"/>
    <property type="match status" value="1"/>
</dbReference>
<organism evidence="7 8">
    <name type="scientific">Littorina saxatilis</name>
    <dbReference type="NCBI Taxonomy" id="31220"/>
    <lineage>
        <taxon>Eukaryota</taxon>
        <taxon>Metazoa</taxon>
        <taxon>Spiralia</taxon>
        <taxon>Lophotrochozoa</taxon>
        <taxon>Mollusca</taxon>
        <taxon>Gastropoda</taxon>
        <taxon>Caenogastropoda</taxon>
        <taxon>Littorinimorpha</taxon>
        <taxon>Littorinoidea</taxon>
        <taxon>Littorinidae</taxon>
        <taxon>Littorina</taxon>
    </lineage>
</organism>
<feature type="domain" description="D-serine dehydratase-like" evidence="6">
    <location>
        <begin position="271"/>
        <end position="357"/>
    </location>
</feature>
<dbReference type="Proteomes" id="UP001374579">
    <property type="component" value="Unassembled WGS sequence"/>
</dbReference>
<comment type="cofactor">
    <cofactor evidence="1">
        <name>pyridoxal 5'-phosphate</name>
        <dbReference type="ChEBI" id="CHEBI:597326"/>
    </cofactor>
</comment>
<evidence type="ECO:0000256" key="5">
    <source>
        <dbReference type="ARBA" id="ARBA00023239"/>
    </source>
</evidence>
<dbReference type="AlphaFoldDB" id="A0AAN9BKX4"/>
<comment type="similarity">
    <text evidence="3">Belongs to the DSD1 family.</text>
</comment>
<evidence type="ECO:0000256" key="3">
    <source>
        <dbReference type="ARBA" id="ARBA00005323"/>
    </source>
</evidence>
<dbReference type="SUPFAM" id="SSF51419">
    <property type="entry name" value="PLP-binding barrel"/>
    <property type="match status" value="1"/>
</dbReference>
<evidence type="ECO:0000256" key="1">
    <source>
        <dbReference type="ARBA" id="ARBA00001933"/>
    </source>
</evidence>
<dbReference type="GO" id="GO:0008721">
    <property type="term" value="F:D-serine ammonia-lyase activity"/>
    <property type="evidence" value="ECO:0007669"/>
    <property type="project" value="TreeGrafter"/>
</dbReference>
<dbReference type="PANTHER" id="PTHR28004">
    <property type="entry name" value="ZGC:162816-RELATED"/>
    <property type="match status" value="1"/>
</dbReference>
<evidence type="ECO:0000256" key="4">
    <source>
        <dbReference type="ARBA" id="ARBA00022898"/>
    </source>
</evidence>
<proteinExistence type="inferred from homology"/>
<dbReference type="Pfam" id="PF01168">
    <property type="entry name" value="Ala_racemase_N"/>
    <property type="match status" value="1"/>
</dbReference>
<dbReference type="InterPro" id="IPR042208">
    <property type="entry name" value="D-ser_dehydrat-like_sf"/>
</dbReference>
<dbReference type="GO" id="GO:0016830">
    <property type="term" value="F:carbon-carbon lyase activity"/>
    <property type="evidence" value="ECO:0007669"/>
    <property type="project" value="UniProtKB-ARBA"/>
</dbReference>
<dbReference type="EMBL" id="JBAMIC010000004">
    <property type="protein sequence ID" value="KAK7108206.1"/>
    <property type="molecule type" value="Genomic_DNA"/>
</dbReference>
<dbReference type="FunFam" id="3.20.20.10:FF:000026">
    <property type="entry name" value="D-threonine aldolase"/>
    <property type="match status" value="1"/>
</dbReference>
<evidence type="ECO:0000259" key="6">
    <source>
        <dbReference type="SMART" id="SM01119"/>
    </source>
</evidence>
<evidence type="ECO:0000256" key="2">
    <source>
        <dbReference type="ARBA" id="ARBA00001946"/>
    </source>
</evidence>
<dbReference type="SMART" id="SM01119">
    <property type="entry name" value="D-ser_dehydrat"/>
    <property type="match status" value="1"/>
</dbReference>
<comment type="cofactor">
    <cofactor evidence="2">
        <name>Mg(2+)</name>
        <dbReference type="ChEBI" id="CHEBI:18420"/>
    </cofactor>
</comment>
<dbReference type="GO" id="GO:0036088">
    <property type="term" value="P:D-serine catabolic process"/>
    <property type="evidence" value="ECO:0007669"/>
    <property type="project" value="TreeGrafter"/>
</dbReference>
<gene>
    <name evidence="7" type="ORF">V1264_015985</name>
</gene>
<name>A0AAN9BKX4_9CAEN</name>
<dbReference type="Gene3D" id="2.40.37.20">
    <property type="entry name" value="D-serine dehydratase-like domain"/>
    <property type="match status" value="1"/>
</dbReference>
<dbReference type="InterPro" id="IPR001608">
    <property type="entry name" value="Ala_racemase_N"/>
</dbReference>
<protein>
    <recommendedName>
        <fullName evidence="6">D-serine dehydratase-like domain-containing protein</fullName>
    </recommendedName>
</protein>